<dbReference type="Proteomes" id="UP000466794">
    <property type="component" value="Unassembled WGS sequence"/>
</dbReference>
<name>A0A7K1VC91_9NOCA</name>
<dbReference type="EMBL" id="WRPP01000015">
    <property type="protein sequence ID" value="MVU83748.1"/>
    <property type="molecule type" value="Genomic_DNA"/>
</dbReference>
<evidence type="ECO:0000313" key="3">
    <source>
        <dbReference type="Proteomes" id="UP000466794"/>
    </source>
</evidence>
<dbReference type="RefSeq" id="WP_157393328.1">
    <property type="nucleotide sequence ID" value="NZ_WRPP01000015.1"/>
</dbReference>
<proteinExistence type="predicted"/>
<sequence length="160" mass="17189">MSIFATKDFDIYFRGVYDRAAHEASEDGSATVEAQHLLLGIAAQHGTEPQRMLAAAGLDYDSIRAALDREFEESLAVAGVALRVADLPRPVPAHRAPNMGATGKLALERMTTTYSKSELRPPHLLLAILRAEVGTVPRALAVAGIDRTDLLATLRAALTE</sequence>
<dbReference type="AlphaFoldDB" id="A0A7K1VC91"/>
<dbReference type="InterPro" id="IPR004176">
    <property type="entry name" value="Clp_R_N"/>
</dbReference>
<accession>A0A7K1VC91</accession>
<organism evidence="2 3">
    <name type="scientific">Nocardia terrae</name>
    <dbReference type="NCBI Taxonomy" id="2675851"/>
    <lineage>
        <taxon>Bacteria</taxon>
        <taxon>Bacillati</taxon>
        <taxon>Actinomycetota</taxon>
        <taxon>Actinomycetes</taxon>
        <taxon>Mycobacteriales</taxon>
        <taxon>Nocardiaceae</taxon>
        <taxon>Nocardia</taxon>
    </lineage>
</organism>
<dbReference type="SUPFAM" id="SSF81923">
    <property type="entry name" value="Double Clp-N motif"/>
    <property type="match status" value="1"/>
</dbReference>
<evidence type="ECO:0000313" key="2">
    <source>
        <dbReference type="EMBL" id="MVU83748.1"/>
    </source>
</evidence>
<protein>
    <submittedName>
        <fullName evidence="2">Clp protease</fullName>
    </submittedName>
</protein>
<gene>
    <name evidence="2" type="ORF">GPX89_41750</name>
</gene>
<dbReference type="Pfam" id="PF02861">
    <property type="entry name" value="Clp_N"/>
    <property type="match status" value="1"/>
</dbReference>
<dbReference type="Gene3D" id="1.10.1780.10">
    <property type="entry name" value="Clp, N-terminal domain"/>
    <property type="match status" value="1"/>
</dbReference>
<evidence type="ECO:0000259" key="1">
    <source>
        <dbReference type="Pfam" id="PF02861"/>
    </source>
</evidence>
<comment type="caution">
    <text evidence="2">The sequence shown here is derived from an EMBL/GenBank/DDBJ whole genome shotgun (WGS) entry which is preliminary data.</text>
</comment>
<dbReference type="InterPro" id="IPR036628">
    <property type="entry name" value="Clp_N_dom_sf"/>
</dbReference>
<reference evidence="2 3" key="1">
    <citation type="submission" date="2019-12" db="EMBL/GenBank/DDBJ databases">
        <title>Nocardia sp. nov. ET3-3 isolated from soil.</title>
        <authorList>
            <person name="Kanchanasin P."/>
            <person name="Tanasupawat S."/>
            <person name="Yuki M."/>
            <person name="Kudo T."/>
        </authorList>
    </citation>
    <scope>NUCLEOTIDE SEQUENCE [LARGE SCALE GENOMIC DNA]</scope>
    <source>
        <strain evidence="2 3">ET3-3</strain>
    </source>
</reference>
<keyword evidence="2" id="KW-0645">Protease</keyword>
<dbReference type="GO" id="GO:0006508">
    <property type="term" value="P:proteolysis"/>
    <property type="evidence" value="ECO:0007669"/>
    <property type="project" value="UniProtKB-KW"/>
</dbReference>
<keyword evidence="3" id="KW-1185">Reference proteome</keyword>
<dbReference type="GO" id="GO:0008233">
    <property type="term" value="F:peptidase activity"/>
    <property type="evidence" value="ECO:0007669"/>
    <property type="project" value="UniProtKB-KW"/>
</dbReference>
<feature type="domain" description="Clp R" evidence="1">
    <location>
        <begin position="17"/>
        <end position="73"/>
    </location>
</feature>
<keyword evidence="2" id="KW-0378">Hydrolase</keyword>